<feature type="transmembrane region" description="Helical" evidence="3">
    <location>
        <begin position="38"/>
        <end position="58"/>
    </location>
</feature>
<name>A0A1W2LSP2_9PSEU</name>
<dbReference type="Pfam" id="PF00149">
    <property type="entry name" value="Metallophos"/>
    <property type="match status" value="1"/>
</dbReference>
<evidence type="ECO:0000256" key="1">
    <source>
        <dbReference type="ARBA" id="ARBA00022723"/>
    </source>
</evidence>
<dbReference type="GO" id="GO:0046872">
    <property type="term" value="F:metal ion binding"/>
    <property type="evidence" value="ECO:0007669"/>
    <property type="project" value="UniProtKB-KW"/>
</dbReference>
<gene>
    <name evidence="5" type="ORF">AVR91_0220895</name>
</gene>
<dbReference type="InterPro" id="IPR029052">
    <property type="entry name" value="Metallo-depent_PP-like"/>
</dbReference>
<reference evidence="5 6" key="1">
    <citation type="submission" date="2016-12" db="EMBL/GenBank/DDBJ databases">
        <title>Amycolatopsis keratiniphila subsp. keratiniphila genome sequencing and assembly.</title>
        <authorList>
            <person name="Mayilraj S."/>
            <person name="Kaur N."/>
        </authorList>
    </citation>
    <scope>NUCLEOTIDE SEQUENCE [LARGE SCALE GENOMIC DNA]</scope>
    <source>
        <strain evidence="5 6">DSM 44409</strain>
    </source>
</reference>
<feature type="transmembrane region" description="Helical" evidence="3">
    <location>
        <begin position="103"/>
        <end position="124"/>
    </location>
</feature>
<feature type="transmembrane region" description="Helical" evidence="3">
    <location>
        <begin position="70"/>
        <end position="91"/>
    </location>
</feature>
<dbReference type="EMBL" id="LQMT02000020">
    <property type="protein sequence ID" value="ONF67902.1"/>
    <property type="molecule type" value="Genomic_DNA"/>
</dbReference>
<sequence>MPRILVRVAALIAVLALLFGVPWWTIVGSPELPAALEVLGTIVFAVAVLAVPACMVLGHGPWQRDLAAKIGDLSLGLIWLLFSLSVLGNVLRLGLAVSGVDSAAGIVSGVVVVAFAALAAYGMVEARRVPRLKELDVVLPRLGAGLDGLRFAIITDTHFGPLNRTKWSGKVVEVVNELDADVVAHAGDLADGTVAKRREQVAPLGKVRAKLGKFYITGNHEYFGEAQAWLDHMRDLGWEPLHNRHLPVSQGGDTLVFAGIDDPTGAASGLPGHGPDLPAALDGVAASTPVVLLAHQPKQVKQAAEAGIDLQISGHTHGGQIWPFHLLVRLDQPVLAGLSRHGERTQLYTSRGTGFWGPPLRVFAPSEITLLTLRNGK</sequence>
<organism evidence="5 6">
    <name type="scientific">Amycolatopsis keratiniphila subsp. keratiniphila</name>
    <dbReference type="NCBI Taxonomy" id="227715"/>
    <lineage>
        <taxon>Bacteria</taxon>
        <taxon>Bacillati</taxon>
        <taxon>Actinomycetota</taxon>
        <taxon>Actinomycetes</taxon>
        <taxon>Pseudonocardiales</taxon>
        <taxon>Pseudonocardiaceae</taxon>
        <taxon>Amycolatopsis</taxon>
        <taxon>Amycolatopsis japonica group</taxon>
    </lineage>
</organism>
<accession>A0A1W2LSP2</accession>
<dbReference type="Proteomes" id="UP000076660">
    <property type="component" value="Unassembled WGS sequence"/>
</dbReference>
<evidence type="ECO:0000256" key="3">
    <source>
        <dbReference type="SAM" id="Phobius"/>
    </source>
</evidence>
<dbReference type="AlphaFoldDB" id="A0A1W2LSP2"/>
<evidence type="ECO:0000256" key="2">
    <source>
        <dbReference type="ARBA" id="ARBA00022801"/>
    </source>
</evidence>
<dbReference type="GO" id="GO:0009245">
    <property type="term" value="P:lipid A biosynthetic process"/>
    <property type="evidence" value="ECO:0007669"/>
    <property type="project" value="TreeGrafter"/>
</dbReference>
<feature type="domain" description="Calcineurin-like phosphoesterase" evidence="4">
    <location>
        <begin position="149"/>
        <end position="318"/>
    </location>
</feature>
<dbReference type="GO" id="GO:0008758">
    <property type="term" value="F:UDP-2,3-diacylglucosamine hydrolase activity"/>
    <property type="evidence" value="ECO:0007669"/>
    <property type="project" value="TreeGrafter"/>
</dbReference>
<dbReference type="GO" id="GO:0016020">
    <property type="term" value="C:membrane"/>
    <property type="evidence" value="ECO:0007669"/>
    <property type="project" value="GOC"/>
</dbReference>
<evidence type="ECO:0000259" key="4">
    <source>
        <dbReference type="Pfam" id="PF00149"/>
    </source>
</evidence>
<comment type="caution">
    <text evidence="5">The sequence shown here is derived from an EMBL/GenBank/DDBJ whole genome shotgun (WGS) entry which is preliminary data.</text>
</comment>
<protein>
    <submittedName>
        <fullName evidence="5">Metallophosphoesterase</fullName>
    </submittedName>
</protein>
<dbReference type="PANTHER" id="PTHR31302">
    <property type="entry name" value="TRANSMEMBRANE PROTEIN WITH METALLOPHOSPHOESTERASE DOMAIN-RELATED"/>
    <property type="match status" value="1"/>
</dbReference>
<keyword evidence="2" id="KW-0378">Hydrolase</keyword>
<keyword evidence="1" id="KW-0479">Metal-binding</keyword>
<dbReference type="SUPFAM" id="SSF56300">
    <property type="entry name" value="Metallo-dependent phosphatases"/>
    <property type="match status" value="1"/>
</dbReference>
<dbReference type="PANTHER" id="PTHR31302:SF31">
    <property type="entry name" value="PHOSPHODIESTERASE YAEI"/>
    <property type="match status" value="1"/>
</dbReference>
<keyword evidence="3" id="KW-1133">Transmembrane helix</keyword>
<keyword evidence="3" id="KW-0472">Membrane</keyword>
<evidence type="ECO:0000313" key="6">
    <source>
        <dbReference type="Proteomes" id="UP000076660"/>
    </source>
</evidence>
<dbReference type="InterPro" id="IPR004843">
    <property type="entry name" value="Calcineurin-like_PHP"/>
</dbReference>
<keyword evidence="3" id="KW-0812">Transmembrane</keyword>
<dbReference type="Gene3D" id="3.60.21.10">
    <property type="match status" value="1"/>
</dbReference>
<dbReference type="CDD" id="cd07385">
    <property type="entry name" value="MPP_YkuE_C"/>
    <property type="match status" value="1"/>
</dbReference>
<evidence type="ECO:0000313" key="5">
    <source>
        <dbReference type="EMBL" id="ONF67902.1"/>
    </source>
</evidence>
<dbReference type="InterPro" id="IPR051158">
    <property type="entry name" value="Metallophosphoesterase_sf"/>
</dbReference>
<dbReference type="RefSeq" id="WP_063273444.1">
    <property type="nucleotide sequence ID" value="NZ_LQMT02000020.1"/>
</dbReference>
<proteinExistence type="predicted"/>
<dbReference type="OrthoDB" id="9780884at2"/>